<protein>
    <recommendedName>
        <fullName evidence="3">RZZ complex subunit KNTC1/ROD C-terminal domain-containing protein</fullName>
    </recommendedName>
</protein>
<evidence type="ECO:0008006" key="3">
    <source>
        <dbReference type="Google" id="ProtNLM"/>
    </source>
</evidence>
<keyword evidence="2" id="KW-1185">Reference proteome</keyword>
<dbReference type="Proteomes" id="UP001153292">
    <property type="component" value="Chromosome 21"/>
</dbReference>
<name>A0ABN8L975_CHISP</name>
<accession>A0ABN8L975</accession>
<organism evidence="1 2">
    <name type="scientific">Chilo suppressalis</name>
    <name type="common">Asiatic rice borer moth</name>
    <dbReference type="NCBI Taxonomy" id="168631"/>
    <lineage>
        <taxon>Eukaryota</taxon>
        <taxon>Metazoa</taxon>
        <taxon>Ecdysozoa</taxon>
        <taxon>Arthropoda</taxon>
        <taxon>Hexapoda</taxon>
        <taxon>Insecta</taxon>
        <taxon>Pterygota</taxon>
        <taxon>Neoptera</taxon>
        <taxon>Endopterygota</taxon>
        <taxon>Lepidoptera</taxon>
        <taxon>Glossata</taxon>
        <taxon>Ditrysia</taxon>
        <taxon>Pyraloidea</taxon>
        <taxon>Crambidae</taxon>
        <taxon>Crambinae</taxon>
        <taxon>Chilo</taxon>
    </lineage>
</organism>
<sequence>MTPLKLNGVTLGQKHEHYNALVKTASSDETFTLESINYDDKDMDNLFKIDVSCARQNAQYLLEVLKGGDMLYVSRALRSSTWLVCDDQYAHIINPYYLHQQLFPEMKNKAKNKLLLTIRLYLRNEKRVDEFYSFFNFEDFKTAQKWLPHCSESLIISVIKNDRVNIDLNIMKRLCRKSLAILKICCEINPSECWLKSAITFLFTDTERYLEIINSVDEIFIPKFGKKATRFLMNRCPRIICNNFYKYCYKIDLPEFGKHLKPKEIQPFLTKQLLSDRDSIRSWCKYKYVKHIIKRVPAEQRFQLVQELFLNGANTTSPNNTKSEETEETIEDSYSWYRFAPFETAFNAIKDKIFDEACTVESSVGVMNLLGCPFTFPSTVIRPWTLKVLVRCARGNLQHLQTLISSYHGQAEDKDIFDECISSYLLQITKIHKYDEITWKMLNDIFKNMGIYSDVNKNNRADIKIRYIPTIVLYTVLNDQCIPTVIEDNIALDNFKKIRNKLDPDESQKIFKCLYRYASKQLINSKVRNKNDFAAVISMCDEMIRFMKDWKKNVAEFSFLLDKIRELIKIKNENSWGKDVSKMLIDLYRQHKSIRRLLFEDSLTLCPSDETCLNILKHNPDLLLRHKTSTETIIPKNKMSLRRTLRKLRVYYPNSIAKQWVDCFFIRLRQPSDLKSCIEGLFILLPCKEALKLVKTYTPKVININRKEETSTISFDIKKNIAKCLYLLRPAVSLDTILLYTKGVYFRFAAPLLYLTLLDTRSDEALPYINKFLTESGSYQKLGILYMLKKFDVNKTKQSILNVWNLTTRYSVRCGLFKYTYKLLVKEKESRMIIKIWELLDEIMCNLTDEFYATIKVKMGNINKIPKIVKYKLFRRIILYLKTHVPDSLEINYFISDFWTDLRLEVRIVEVSFIDMLLLEAIDKCFIEDSNNEYYYFRKDILRVLTTYLTTNNSVKIQQMKFDKLFVPAMERFLVVWQDHKNLFKKVLESLSLNISKRLLFEKNFKVPVHLYKNIQTIIRDSFSIEKEYNIITFWNITVLFVELLETFSTGDVFQSIVDNVRSQDQYRTYQYEYPEFENVCSNIAPAFGKACVNYLKQDLISTYPSLWPVTSKSMMDALISLSFPYSVIYQTLKYMLLDEDAVEVTAHYQVAVGVIRFMYINSGNGEYKFSFDEELDNIIMAHPSNVIRTYYSHSYFPFCEVYQEDENSNWRRTGLMPEGGPKDHYVY</sequence>
<dbReference type="EMBL" id="OU963914">
    <property type="protein sequence ID" value="CAH2986267.1"/>
    <property type="molecule type" value="Genomic_DNA"/>
</dbReference>
<evidence type="ECO:0000313" key="2">
    <source>
        <dbReference type="Proteomes" id="UP001153292"/>
    </source>
</evidence>
<proteinExistence type="predicted"/>
<reference evidence="1" key="1">
    <citation type="submission" date="2021-12" db="EMBL/GenBank/DDBJ databases">
        <authorList>
            <person name="King R."/>
        </authorList>
    </citation>
    <scope>NUCLEOTIDE SEQUENCE</scope>
</reference>
<evidence type="ECO:0000313" key="1">
    <source>
        <dbReference type="EMBL" id="CAH2986267.1"/>
    </source>
</evidence>
<gene>
    <name evidence="1" type="ORF">CHILSU_LOCUS6004</name>
</gene>